<evidence type="ECO:0000256" key="4">
    <source>
        <dbReference type="ARBA" id="ARBA00022519"/>
    </source>
</evidence>
<comment type="function">
    <text evidence="9">Part of the tripartite ATP-independent periplasmic (TRAP) transport system.</text>
</comment>
<proteinExistence type="inferred from homology"/>
<dbReference type="PANTHER" id="PTHR35011:SF4">
    <property type="entry name" value="SLL1102 PROTEIN"/>
    <property type="match status" value="1"/>
</dbReference>
<evidence type="ECO:0000313" key="12">
    <source>
        <dbReference type="Proteomes" id="UP000535415"/>
    </source>
</evidence>
<dbReference type="Proteomes" id="UP000535415">
    <property type="component" value="Unassembled WGS sequence"/>
</dbReference>
<dbReference type="InterPro" id="IPR007387">
    <property type="entry name" value="TRAP_DctQ"/>
</dbReference>
<evidence type="ECO:0000256" key="9">
    <source>
        <dbReference type="RuleBase" id="RU369079"/>
    </source>
</evidence>
<dbReference type="InterPro" id="IPR055348">
    <property type="entry name" value="DctQ"/>
</dbReference>
<evidence type="ECO:0000256" key="6">
    <source>
        <dbReference type="ARBA" id="ARBA00022989"/>
    </source>
</evidence>
<dbReference type="Pfam" id="PF04290">
    <property type="entry name" value="DctQ"/>
    <property type="match status" value="1"/>
</dbReference>
<protein>
    <recommendedName>
        <fullName evidence="9">TRAP transporter small permease protein</fullName>
    </recommendedName>
</protein>
<evidence type="ECO:0000256" key="7">
    <source>
        <dbReference type="ARBA" id="ARBA00023136"/>
    </source>
</evidence>
<name>A0A7W9BMT1_9RHOB</name>
<reference evidence="11 12" key="1">
    <citation type="submission" date="2020-08" db="EMBL/GenBank/DDBJ databases">
        <title>Genomic Encyclopedia of Type Strains, Phase IV (KMG-IV): sequencing the most valuable type-strain genomes for metagenomic binning, comparative biology and taxonomic classification.</title>
        <authorList>
            <person name="Goeker M."/>
        </authorList>
    </citation>
    <scope>NUCLEOTIDE SEQUENCE [LARGE SCALE GENOMIC DNA]</scope>
    <source>
        <strain evidence="11 12">DSM 101064</strain>
    </source>
</reference>
<dbReference type="RefSeq" id="WP_183530253.1">
    <property type="nucleotide sequence ID" value="NZ_JACIJM010000009.1"/>
</dbReference>
<keyword evidence="7 9" id="KW-0472">Membrane</keyword>
<keyword evidence="3" id="KW-1003">Cell membrane</keyword>
<dbReference type="GO" id="GO:0022857">
    <property type="term" value="F:transmembrane transporter activity"/>
    <property type="evidence" value="ECO:0007669"/>
    <property type="project" value="UniProtKB-UniRule"/>
</dbReference>
<evidence type="ECO:0000256" key="3">
    <source>
        <dbReference type="ARBA" id="ARBA00022475"/>
    </source>
</evidence>
<evidence type="ECO:0000256" key="2">
    <source>
        <dbReference type="ARBA" id="ARBA00022448"/>
    </source>
</evidence>
<feature type="domain" description="Tripartite ATP-independent periplasmic transporters DctQ component" evidence="10">
    <location>
        <begin position="45"/>
        <end position="178"/>
    </location>
</feature>
<comment type="subunit">
    <text evidence="9">The complex comprises the extracytoplasmic solute receptor protein and the two transmembrane proteins.</text>
</comment>
<feature type="transmembrane region" description="Helical" evidence="9">
    <location>
        <begin position="40"/>
        <end position="59"/>
    </location>
</feature>
<dbReference type="EMBL" id="JACIJM010000009">
    <property type="protein sequence ID" value="MBB5723227.1"/>
    <property type="molecule type" value="Genomic_DNA"/>
</dbReference>
<comment type="caution">
    <text evidence="9">Lacks conserved residue(s) required for the propagation of feature annotation.</text>
</comment>
<comment type="caution">
    <text evidence="11">The sequence shown here is derived from an EMBL/GenBank/DDBJ whole genome shotgun (WGS) entry which is preliminary data.</text>
</comment>
<keyword evidence="6 9" id="KW-1133">Transmembrane helix</keyword>
<gene>
    <name evidence="11" type="ORF">FHS72_002867</name>
</gene>
<evidence type="ECO:0000313" key="11">
    <source>
        <dbReference type="EMBL" id="MBB5723227.1"/>
    </source>
</evidence>
<organism evidence="11 12">
    <name type="scientific">Yoonia ponticola</name>
    <dbReference type="NCBI Taxonomy" id="1524255"/>
    <lineage>
        <taxon>Bacteria</taxon>
        <taxon>Pseudomonadati</taxon>
        <taxon>Pseudomonadota</taxon>
        <taxon>Alphaproteobacteria</taxon>
        <taxon>Rhodobacterales</taxon>
        <taxon>Paracoccaceae</taxon>
        <taxon>Yoonia</taxon>
    </lineage>
</organism>
<keyword evidence="4 9" id="KW-0997">Cell inner membrane</keyword>
<sequence>MPKLVETTLPNNNDPQGFIAPFLVRITEGIINTVAVTAHVSWILLTLIVITNVILRYVFSNSIVAMEELQWHLSSYAFMVGVAYCLVHDQHVRVDVLAEHWPARRRAWIDLIAMVALVIPFAYVVGTAAIPFVEFSHKLSETSRSPGGLPYRWILKSVIPLAMGLLILAAFARALRMVAVIRKS</sequence>
<keyword evidence="2 9" id="KW-0813">Transport</keyword>
<dbReference type="PANTHER" id="PTHR35011">
    <property type="entry name" value="2,3-DIKETO-L-GULONATE TRAP TRANSPORTER SMALL PERMEASE PROTEIN YIAM"/>
    <property type="match status" value="1"/>
</dbReference>
<accession>A0A7W9BMT1</accession>
<evidence type="ECO:0000256" key="8">
    <source>
        <dbReference type="ARBA" id="ARBA00038436"/>
    </source>
</evidence>
<comment type="subcellular location">
    <subcellularLocation>
        <location evidence="1 9">Cell inner membrane</location>
        <topology evidence="1 9">Multi-pass membrane protein</topology>
    </subcellularLocation>
</comment>
<evidence type="ECO:0000259" key="10">
    <source>
        <dbReference type="Pfam" id="PF04290"/>
    </source>
</evidence>
<comment type="similarity">
    <text evidence="8 9">Belongs to the TRAP transporter small permease family.</text>
</comment>
<feature type="transmembrane region" description="Helical" evidence="9">
    <location>
        <begin position="108"/>
        <end position="133"/>
    </location>
</feature>
<dbReference type="AlphaFoldDB" id="A0A7W9BMT1"/>
<evidence type="ECO:0000256" key="5">
    <source>
        <dbReference type="ARBA" id="ARBA00022692"/>
    </source>
</evidence>
<feature type="transmembrane region" description="Helical" evidence="9">
    <location>
        <begin position="153"/>
        <end position="175"/>
    </location>
</feature>
<keyword evidence="12" id="KW-1185">Reference proteome</keyword>
<keyword evidence="5 9" id="KW-0812">Transmembrane</keyword>
<dbReference type="GO" id="GO:0005886">
    <property type="term" value="C:plasma membrane"/>
    <property type="evidence" value="ECO:0007669"/>
    <property type="project" value="UniProtKB-SubCell"/>
</dbReference>
<evidence type="ECO:0000256" key="1">
    <source>
        <dbReference type="ARBA" id="ARBA00004429"/>
    </source>
</evidence>